<keyword evidence="2" id="KW-0647">Proteasome</keyword>
<dbReference type="AlphaFoldDB" id="V6LF44"/>
<dbReference type="EMBL" id="KI546165">
    <property type="protein sequence ID" value="EST42301.1"/>
    <property type="molecule type" value="Genomic_DNA"/>
</dbReference>
<protein>
    <submittedName>
        <fullName evidence="2">26S proteasome non-ATPase regulatory subunit 2</fullName>
    </submittedName>
</protein>
<dbReference type="VEuPathDB" id="GiardiaDB:SS50377_28788"/>
<keyword evidence="1" id="KW-0677">Repeat</keyword>
<gene>
    <name evidence="2" type="ORF">SS50377_18170</name>
</gene>
<accession>V6LF44</accession>
<proteinExistence type="predicted"/>
<dbReference type="GO" id="GO:0034515">
    <property type="term" value="C:proteasome storage granule"/>
    <property type="evidence" value="ECO:0007669"/>
    <property type="project" value="TreeGrafter"/>
</dbReference>
<dbReference type="Gene3D" id="1.25.10.10">
    <property type="entry name" value="Leucine-rich Repeat Variant"/>
    <property type="match status" value="1"/>
</dbReference>
<sequence>MSAFSAVLLGRVAAEEAIEIIKYDKSAQFKKNKNKEDITSVTAESGQPLMLPTSDRLIWPGDNLDPMTVLAIGISAISLRENPEFLLRYAQRILQFCDIHARRAVPFMIALGFASNPDKLAISDLEKLALNSDKTLSANAILALGIVGCGSQNSQICGVLRHAVESKFYSDGVIEHVLLNAQIAFGLLYCGRGSLCINLKNPKSLAALLSLLNFAAPAASVMARPKCTMVYYLLACCLEPKVVTCVDADMNSVKVSARVGREIEDYQSEKGARLVGFSLHETPVVKSVGQSLRVVSEGKVGLNEDCGVVVVVDGEQQGQDEDEDNLYR</sequence>
<dbReference type="PANTHER" id="PTHR10943">
    <property type="entry name" value="26S PROTEASOME NON-ATPASE REGULATORY SUBUNIT"/>
    <property type="match status" value="1"/>
</dbReference>
<name>V6LF44_9EUKA</name>
<evidence type="ECO:0000256" key="1">
    <source>
        <dbReference type="ARBA" id="ARBA00022737"/>
    </source>
</evidence>
<evidence type="ECO:0000313" key="2">
    <source>
        <dbReference type="EMBL" id="EST42301.1"/>
    </source>
</evidence>
<organism evidence="2">
    <name type="scientific">Spironucleus salmonicida</name>
    <dbReference type="NCBI Taxonomy" id="348837"/>
    <lineage>
        <taxon>Eukaryota</taxon>
        <taxon>Metamonada</taxon>
        <taxon>Diplomonadida</taxon>
        <taxon>Hexamitidae</taxon>
        <taxon>Hexamitinae</taxon>
        <taxon>Spironucleus</taxon>
    </lineage>
</organism>
<dbReference type="InterPro" id="IPR011989">
    <property type="entry name" value="ARM-like"/>
</dbReference>
<dbReference type="PANTHER" id="PTHR10943:SF1">
    <property type="entry name" value="26S PROTEASOME NON-ATPASE REGULATORY SUBUNIT 2"/>
    <property type="match status" value="1"/>
</dbReference>
<dbReference type="GO" id="GO:0043161">
    <property type="term" value="P:proteasome-mediated ubiquitin-dependent protein catabolic process"/>
    <property type="evidence" value="ECO:0007669"/>
    <property type="project" value="TreeGrafter"/>
</dbReference>
<reference evidence="2" key="1">
    <citation type="journal article" date="2014" name="PLoS Genet.">
        <title>The Genome of Spironucleus salmonicida Highlights a Fish Pathogen Adapted to Fluctuating Environments.</title>
        <authorList>
            <person name="Xu F."/>
            <person name="Jerlstrom-Hultqvist J."/>
            <person name="Einarsson E."/>
            <person name="Astvaldsson A."/>
            <person name="Svard S.G."/>
            <person name="Andersson J.O."/>
        </authorList>
    </citation>
    <scope>NUCLEOTIDE SEQUENCE</scope>
</reference>
<dbReference type="GO" id="GO:0008540">
    <property type="term" value="C:proteasome regulatory particle, base subcomplex"/>
    <property type="evidence" value="ECO:0007669"/>
    <property type="project" value="TreeGrafter"/>
</dbReference>
<dbReference type="GO" id="GO:0005634">
    <property type="term" value="C:nucleus"/>
    <property type="evidence" value="ECO:0007669"/>
    <property type="project" value="TreeGrafter"/>
</dbReference>